<keyword evidence="1" id="KW-1133">Transmembrane helix</keyword>
<dbReference type="EMBL" id="BMFY01000003">
    <property type="protein sequence ID" value="GGA08139.1"/>
    <property type="molecule type" value="Genomic_DNA"/>
</dbReference>
<reference evidence="2" key="1">
    <citation type="journal article" date="2014" name="Int. J. Syst. Evol. Microbiol.">
        <title>Complete genome sequence of Corynebacterium casei LMG S-19264T (=DSM 44701T), isolated from a smear-ripened cheese.</title>
        <authorList>
            <consortium name="US DOE Joint Genome Institute (JGI-PGF)"/>
            <person name="Walter F."/>
            <person name="Albersmeier A."/>
            <person name="Kalinowski J."/>
            <person name="Ruckert C."/>
        </authorList>
    </citation>
    <scope>NUCLEOTIDE SEQUENCE</scope>
    <source>
        <strain evidence="2">CGMCC 1.12785</strain>
    </source>
</reference>
<dbReference type="RefSeq" id="WP_188549702.1">
    <property type="nucleotide sequence ID" value="NZ_BMFY01000003.1"/>
</dbReference>
<accession>A0A8J2TWH7</accession>
<evidence type="ECO:0000256" key="1">
    <source>
        <dbReference type="SAM" id="Phobius"/>
    </source>
</evidence>
<organism evidence="2 3">
    <name type="scientific">Sediminivirga luteola</name>
    <dbReference type="NCBI Taxonomy" id="1774748"/>
    <lineage>
        <taxon>Bacteria</taxon>
        <taxon>Bacillati</taxon>
        <taxon>Actinomycetota</taxon>
        <taxon>Actinomycetes</taxon>
        <taxon>Micrococcales</taxon>
        <taxon>Brevibacteriaceae</taxon>
        <taxon>Sediminivirga</taxon>
    </lineage>
</organism>
<proteinExistence type="predicted"/>
<dbReference type="AlphaFoldDB" id="A0A8J2TWH7"/>
<keyword evidence="3" id="KW-1185">Reference proteome</keyword>
<evidence type="ECO:0000313" key="3">
    <source>
        <dbReference type="Proteomes" id="UP000616114"/>
    </source>
</evidence>
<evidence type="ECO:0000313" key="2">
    <source>
        <dbReference type="EMBL" id="GGA08139.1"/>
    </source>
</evidence>
<sequence length="182" mass="19537">MALKGDPALSGRPEQFELVASPQRARFFRTMAAAAPVAPLVIAVIGFAGGNISLGVIGAVIAVAAPGVMLWLAGQVREWRLRDGRPLRSLTLALNEDPEQAWRRLASGDPAQYTPMKVQAPTENAAARLQAFWPEDERVTFVVIVSGSGQHATPSEIIELRDAQHETFQAARAQGLQKAYAG</sequence>
<keyword evidence="1" id="KW-0472">Membrane</keyword>
<keyword evidence="1" id="KW-0812">Transmembrane</keyword>
<protein>
    <submittedName>
        <fullName evidence="2">Uncharacterized protein</fullName>
    </submittedName>
</protein>
<feature type="transmembrane region" description="Helical" evidence="1">
    <location>
        <begin position="54"/>
        <end position="73"/>
    </location>
</feature>
<gene>
    <name evidence="2" type="ORF">GCM10011333_08710</name>
</gene>
<reference evidence="2" key="2">
    <citation type="submission" date="2020-09" db="EMBL/GenBank/DDBJ databases">
        <authorList>
            <person name="Sun Q."/>
            <person name="Zhou Y."/>
        </authorList>
    </citation>
    <scope>NUCLEOTIDE SEQUENCE</scope>
    <source>
        <strain evidence="2">CGMCC 1.12785</strain>
    </source>
</reference>
<feature type="transmembrane region" description="Helical" evidence="1">
    <location>
        <begin position="27"/>
        <end position="48"/>
    </location>
</feature>
<dbReference type="Proteomes" id="UP000616114">
    <property type="component" value="Unassembled WGS sequence"/>
</dbReference>
<name>A0A8J2TWH7_9MICO</name>
<comment type="caution">
    <text evidence="2">The sequence shown here is derived from an EMBL/GenBank/DDBJ whole genome shotgun (WGS) entry which is preliminary data.</text>
</comment>